<evidence type="ECO:0000313" key="1">
    <source>
        <dbReference type="EMBL" id="KAJ8680819.1"/>
    </source>
</evidence>
<accession>A0ACC2PC09</accession>
<sequence length="356" mass="41120">MNKGEVDIRPLFHWVFDIEKDNVIQKYHSPSFWFTDSRKITHEWRLEFEPSTSKKPDATVILRYLDDKNIALGDVHFQVQFRTFGNLNDPKIMFQDLYNDSTQQPNLDSTKKPRLEPIKSVFPQNFTQERPTCKVQFSSVPLDRSQITIWCRISAKSIEACTDQWSKLTTQSNDYLKNDYEAFLTHSKFSDVTVVVEGKKLFLNKNILSNRSPVFAAEFARPVDGIKDNVVNIGDFTYKAMLEFFRYIYAAKVNDIECCVTELFVAADKYAVKGLKSLCEETMMRSLSVRNAFTFLSLANEYKVKDLESQSIKFIALNSESIFEGPNYDLNLLPKDFVCKLFSSLAKECNMISSTD</sequence>
<gene>
    <name evidence="1" type="ORF">QAD02_016606</name>
</gene>
<organism evidence="1 2">
    <name type="scientific">Eretmocerus hayati</name>
    <dbReference type="NCBI Taxonomy" id="131215"/>
    <lineage>
        <taxon>Eukaryota</taxon>
        <taxon>Metazoa</taxon>
        <taxon>Ecdysozoa</taxon>
        <taxon>Arthropoda</taxon>
        <taxon>Hexapoda</taxon>
        <taxon>Insecta</taxon>
        <taxon>Pterygota</taxon>
        <taxon>Neoptera</taxon>
        <taxon>Endopterygota</taxon>
        <taxon>Hymenoptera</taxon>
        <taxon>Apocrita</taxon>
        <taxon>Proctotrupomorpha</taxon>
        <taxon>Chalcidoidea</taxon>
        <taxon>Aphelinidae</taxon>
        <taxon>Aphelininae</taxon>
        <taxon>Eretmocerus</taxon>
    </lineage>
</organism>
<proteinExistence type="predicted"/>
<reference evidence="1" key="1">
    <citation type="submission" date="2023-04" db="EMBL/GenBank/DDBJ databases">
        <title>A chromosome-level genome assembly of the parasitoid wasp Eretmocerus hayati.</title>
        <authorList>
            <person name="Zhong Y."/>
            <person name="Liu S."/>
            <person name="Liu Y."/>
        </authorList>
    </citation>
    <scope>NUCLEOTIDE SEQUENCE</scope>
    <source>
        <strain evidence="1">ZJU_SS_LIU_2023</strain>
    </source>
</reference>
<dbReference type="EMBL" id="CM056742">
    <property type="protein sequence ID" value="KAJ8680819.1"/>
    <property type="molecule type" value="Genomic_DNA"/>
</dbReference>
<evidence type="ECO:0000313" key="2">
    <source>
        <dbReference type="Proteomes" id="UP001239111"/>
    </source>
</evidence>
<dbReference type="Proteomes" id="UP001239111">
    <property type="component" value="Chromosome 2"/>
</dbReference>
<keyword evidence="2" id="KW-1185">Reference proteome</keyword>
<protein>
    <submittedName>
        <fullName evidence="1">Uncharacterized protein</fullName>
    </submittedName>
</protein>
<comment type="caution">
    <text evidence="1">The sequence shown here is derived from an EMBL/GenBank/DDBJ whole genome shotgun (WGS) entry which is preliminary data.</text>
</comment>
<name>A0ACC2PC09_9HYME</name>